<dbReference type="STRING" id="6832.A0A553PBR8"/>
<evidence type="ECO:0000256" key="11">
    <source>
        <dbReference type="ARBA" id="ARBA00023187"/>
    </source>
</evidence>
<evidence type="ECO:0000313" key="26">
    <source>
        <dbReference type="Proteomes" id="UP000318571"/>
    </source>
</evidence>
<dbReference type="Pfam" id="PF21144">
    <property type="entry name" value="Aquarius_N_3rd"/>
    <property type="match status" value="1"/>
</dbReference>
<keyword evidence="10" id="KW-0007">Acetylation</keyword>
<dbReference type="SUPFAM" id="SSF52540">
    <property type="entry name" value="P-loop containing nucleoside triphosphate hydrolases"/>
    <property type="match status" value="1"/>
</dbReference>
<feature type="region of interest" description="Disordered" evidence="19">
    <location>
        <begin position="475"/>
        <end position="497"/>
    </location>
</feature>
<organism evidence="25 26">
    <name type="scientific">Tigriopus californicus</name>
    <name type="common">Marine copepod</name>
    <dbReference type="NCBI Taxonomy" id="6832"/>
    <lineage>
        <taxon>Eukaryota</taxon>
        <taxon>Metazoa</taxon>
        <taxon>Ecdysozoa</taxon>
        <taxon>Arthropoda</taxon>
        <taxon>Crustacea</taxon>
        <taxon>Multicrustacea</taxon>
        <taxon>Hexanauplia</taxon>
        <taxon>Copepoda</taxon>
        <taxon>Harpacticoida</taxon>
        <taxon>Harpacticidae</taxon>
        <taxon>Tigriopus</taxon>
    </lineage>
</organism>
<evidence type="ECO:0000256" key="8">
    <source>
        <dbReference type="ARBA" id="ARBA00022840"/>
    </source>
</evidence>
<evidence type="ECO:0000256" key="7">
    <source>
        <dbReference type="ARBA" id="ARBA00022806"/>
    </source>
</evidence>
<dbReference type="InterPro" id="IPR041679">
    <property type="entry name" value="DNA2/NAM7-like_C"/>
</dbReference>
<evidence type="ECO:0000256" key="5">
    <source>
        <dbReference type="ARBA" id="ARBA00022741"/>
    </source>
</evidence>
<dbReference type="OMA" id="TCTHAAM"/>
<feature type="compositionally biased region" description="Basic and acidic residues" evidence="19">
    <location>
        <begin position="478"/>
        <end position="497"/>
    </location>
</feature>
<proteinExistence type="inferred from homology"/>
<feature type="domain" description="RNA helicase aquarius beta-barrel" evidence="23">
    <location>
        <begin position="1059"/>
        <end position="1225"/>
    </location>
</feature>
<protein>
    <recommendedName>
        <fullName evidence="17">RNA helicase aquarius</fullName>
        <ecNumber evidence="2">3.6.4.13</ecNumber>
    </recommendedName>
    <alternativeName>
        <fullName evidence="18">Intron-binding protein of 160 kDa</fullName>
    </alternativeName>
</protein>
<evidence type="ECO:0000256" key="10">
    <source>
        <dbReference type="ARBA" id="ARBA00022990"/>
    </source>
</evidence>
<evidence type="ECO:0000256" key="17">
    <source>
        <dbReference type="ARBA" id="ARBA00069875"/>
    </source>
</evidence>
<feature type="domain" description="RNA helicase aquarius N-terminal" evidence="22">
    <location>
        <begin position="592"/>
        <end position="980"/>
    </location>
</feature>
<comment type="catalytic activity">
    <reaction evidence="13">
        <text>ATP + H2O = ADP + phosphate + H(+)</text>
        <dbReference type="Rhea" id="RHEA:13065"/>
        <dbReference type="ChEBI" id="CHEBI:15377"/>
        <dbReference type="ChEBI" id="CHEBI:15378"/>
        <dbReference type="ChEBI" id="CHEBI:30616"/>
        <dbReference type="ChEBI" id="CHEBI:43474"/>
        <dbReference type="ChEBI" id="CHEBI:456216"/>
        <dbReference type="EC" id="3.6.4.13"/>
    </reaction>
</comment>
<dbReference type="Gene3D" id="3.40.50.300">
    <property type="entry name" value="P-loop containing nucleotide triphosphate hydrolases"/>
    <property type="match status" value="2"/>
</dbReference>
<comment type="caution">
    <text evidence="25">The sequence shown here is derived from an EMBL/GenBank/DDBJ whole genome shotgun (WGS) entry which is preliminary data.</text>
</comment>
<evidence type="ECO:0000256" key="18">
    <source>
        <dbReference type="ARBA" id="ARBA00083796"/>
    </source>
</evidence>
<dbReference type="InterPro" id="IPR047187">
    <property type="entry name" value="SF1_C_Upf1"/>
</dbReference>
<feature type="compositionally biased region" description="Basic and acidic residues" evidence="19">
    <location>
        <begin position="540"/>
        <end position="558"/>
    </location>
</feature>
<feature type="region of interest" description="Disordered" evidence="19">
    <location>
        <begin position="513"/>
        <end position="582"/>
    </location>
</feature>
<dbReference type="GO" id="GO:0016787">
    <property type="term" value="F:hydrolase activity"/>
    <property type="evidence" value="ECO:0007669"/>
    <property type="project" value="UniProtKB-KW"/>
</dbReference>
<evidence type="ECO:0000259" key="22">
    <source>
        <dbReference type="Pfam" id="PF16399"/>
    </source>
</evidence>
<evidence type="ECO:0000313" key="25">
    <source>
        <dbReference type="EMBL" id="TRY75128.1"/>
    </source>
</evidence>
<dbReference type="InterPro" id="IPR048967">
    <property type="entry name" value="Aquarius_insert"/>
</dbReference>
<evidence type="ECO:0000256" key="12">
    <source>
        <dbReference type="ARBA" id="ARBA00023242"/>
    </source>
</evidence>
<evidence type="ECO:0000256" key="9">
    <source>
        <dbReference type="ARBA" id="ARBA00022884"/>
    </source>
</evidence>
<comment type="similarity">
    <text evidence="15">Belongs to the CWF11 family.</text>
</comment>
<dbReference type="InterPro" id="IPR048966">
    <property type="entry name" value="Aquarius_b-barrel"/>
</dbReference>
<keyword evidence="12" id="KW-0539">Nucleus</keyword>
<dbReference type="PANTHER" id="PTHR13060">
    <property type="entry name" value="SGT1 PROTEIN HSGT1 SUPPRESSOR OF GCR2"/>
    <property type="match status" value="1"/>
</dbReference>
<feature type="domain" description="DNA2/NAM7 helicase helicase" evidence="20">
    <location>
        <begin position="1366"/>
        <end position="1668"/>
    </location>
</feature>
<evidence type="ECO:0000256" key="2">
    <source>
        <dbReference type="ARBA" id="ARBA00012552"/>
    </source>
</evidence>
<dbReference type="InterPro" id="IPR041677">
    <property type="entry name" value="DNA2/NAM7_AAA_11"/>
</dbReference>
<dbReference type="InterPro" id="IPR027417">
    <property type="entry name" value="P-loop_NTPase"/>
</dbReference>
<evidence type="ECO:0000256" key="4">
    <source>
        <dbReference type="ARBA" id="ARBA00022728"/>
    </source>
</evidence>
<dbReference type="GO" id="GO:0005681">
    <property type="term" value="C:spliceosomal complex"/>
    <property type="evidence" value="ECO:0007669"/>
    <property type="project" value="UniProtKB-KW"/>
</dbReference>
<dbReference type="GO" id="GO:0006397">
    <property type="term" value="P:mRNA processing"/>
    <property type="evidence" value="ECO:0007669"/>
    <property type="project" value="UniProtKB-KW"/>
</dbReference>
<dbReference type="InterPro" id="IPR032174">
    <property type="entry name" value="Aquarius_N"/>
</dbReference>
<evidence type="ECO:0000259" key="24">
    <source>
        <dbReference type="Pfam" id="PF21144"/>
    </source>
</evidence>
<dbReference type="PANTHER" id="PTHR13060:SF0">
    <property type="entry name" value="PROTEIN ECDYSONELESS HOMOLOG"/>
    <property type="match status" value="1"/>
</dbReference>
<dbReference type="Pfam" id="PF16399">
    <property type="entry name" value="Aquarius_N_1st"/>
    <property type="match status" value="1"/>
</dbReference>
<evidence type="ECO:0000259" key="21">
    <source>
        <dbReference type="Pfam" id="PF13087"/>
    </source>
</evidence>
<dbReference type="GO" id="GO:0005524">
    <property type="term" value="F:ATP binding"/>
    <property type="evidence" value="ECO:0007669"/>
    <property type="project" value="UniProtKB-KW"/>
</dbReference>
<evidence type="ECO:0000259" key="20">
    <source>
        <dbReference type="Pfam" id="PF13086"/>
    </source>
</evidence>
<name>A0A553PBR8_TIGCA</name>
<dbReference type="Pfam" id="PF07093">
    <property type="entry name" value="SGT1"/>
    <property type="match status" value="1"/>
</dbReference>
<evidence type="ECO:0000256" key="6">
    <source>
        <dbReference type="ARBA" id="ARBA00022801"/>
    </source>
</evidence>
<dbReference type="GO" id="GO:0003724">
    <property type="term" value="F:RNA helicase activity"/>
    <property type="evidence" value="ECO:0007669"/>
    <property type="project" value="UniProtKB-EC"/>
</dbReference>
<feature type="compositionally biased region" description="Polar residues" evidence="19">
    <location>
        <begin position="563"/>
        <end position="574"/>
    </location>
</feature>
<sequence>MERVSMSFVEYKIFPTQPSQDCLTLMAECLKVCQPFLHKYIWHMEPFRLKPVQEEHLYGKVYVGDNVEDEWFIISLLKYLSYQLPDSIVIRVLDEDGEILLIEAADHLPSWAQEPDLAEKRVYLYQGQVHLIPISDRPSSLTPLPSGVPREGDAVKTIVAFSHITRASPEVQECIDRRLGSYPRDWSSELHYCHLVVPKVIAHVLRESPQLISPAIQKLHDLDPQDSRMIQKMERFPQGPEKDLVTVGMGIPRCLYAMLSGSKIFPYKKSDWTLPGAEDAQFKAKYHGFKVAAGLEVMTSTQRNISHRSANDPAFDKFLKALNSLDYFQGLLPGSKEYEQFKGKARDFYRQDHPCDEIELENTPLYSTLFTHALATFDPSTPMKPEDVALKPADSDNWLDINPNVLDDLLAQRFLSKSRNDGTNISDLEHFLQESSDMKGVEGSRLTQGTKTNEGGISFDSNLFESALDKVLGMNLDSTDHSDSDDSESEREHDANEDDMRAYFEALEDQLKESNVTSDDLDLSQSAMRGDFRKRAHLPHNREGRIAPYSRDGRPGDRRRPHNQNSDEPSASTKFKSRGSAPTLDQIQADRLTDLANSYWAPHTLKKHKDFDPQVIRDVYSNDLRGTDFSIKRIMMLEFSQYFENYLWPNFSLDASNEHVLSVILMINEKFRERVPAWNSFQLKSEHFTCFFEKVLKLSLEDKSDVTLQEQKFVLVFLDHCFTSMEIDLIRVQVQKLVSLPMWASLLERRREFELKRIPKWRKYWKALQKKDAKESEEAKAKNEFDRHFLRKLIQRFLSTLDSIQEKDANPWAVEYCEHFLVLLIDLEALLPTRRFFDTLLDDSQVLAKCSLSSLAKREEGRLFAQLLNELKFYARFEISNETGDQLTEKQNLQLHYDKITSLQKAIFSRYPEMRKFALATVASIDDRESLTRHFGPLSKETLYKIAEFLCLVPELGTVDLKDFDEAVLREALILRHERKDSQLQALNELPLYPTEEVIWDENIVPGEFYNGEGVLALPKLNLQFLTLQDYLLRNFKLFQLESTYEIRGDVEDAVTRLKPWRPEDATVIFNGWARMAQPIVSFSIVEVAKPNIGEKQPSRVRADVSVNLSVKDNIKAEWENLRRHDVCFLVTVRPKISPHPVPLDFTDDFIPQVGLMYVRGCEVEGMLDENGRVIEEGPEPRPNLPGESRTYRILLDCNQYHQDMEKTSNGSEDVYESFNILMRRKPKENNFKAVLETIRELMNTSCVVPDFLHDIILGYGDPGAAHYRQMENQIKSLNFNDTFLSFDHLRQSFPNYDVTVDDNDKDRLVPPFKLEFKEMATNPGTTSETASEAKPSIKVTPFQPQTNGPFIVVHPKKNSVPFTPTQVEAIRAGMNPGLTMVVGPPGTGKTDVAVQIISNIYHNFPDQRTLIVTHSNQALNQLFEKIMSLDVDERHLLRLGHGEEALETEKDFSRYGRVNYVLAKRLELLDEVSRLQKSLDVRGDVAYTCETSGYFFLYEILSRWEKYETALKTVSAQETQKLDTVAQLFPFSKFFDKAPQPLFKKKSLDEDRLIAESCWRYIQDIFTQLEEFRAFELLRSGLDRTRYLVVKEAKIVAMTCTHAALKRKELASMGFKFDNILMEEAAQILEIETFIPLLLQNPEDGYNRLKRWIMIGDHHQLPPVIKNMAFQKFSNMEQSMFTRLVRLGVPTVDLDAQGRARPSIASLYNWRYKNLGNLSHVLNQDEFMAANGGFSFDYQLINVPDFNGVGESQPSPFFYQNLAEAEFVVATFMYMRLIGYPAEKISILTTYNGQKHLIRDVVNARCSNNPMVGTPHKITTVDKFQGQQNDYILLSLVRTYNVGHLRDVRRLVVAMSRARYGLYVFARVNLFKNCFELQPAFNILTKRPLQLHLCPNEVYRTKRQANVTAPNPLVISDMPAMCKFVYDFYAGKVAALQSIQPPSLGEQDKPGEIAITKPDGKTAQHPADDRDSDDEAEGRPNVVMKEIVNEVSAE</sequence>
<evidence type="ECO:0000256" key="3">
    <source>
        <dbReference type="ARBA" id="ARBA00022664"/>
    </source>
</evidence>
<keyword evidence="3" id="KW-0507">mRNA processing</keyword>
<comment type="subcellular location">
    <subcellularLocation>
        <location evidence="1">Nucleus</location>
        <location evidence="1">Nucleoplasm</location>
    </subcellularLocation>
</comment>
<dbReference type="GO" id="GO:0003723">
    <property type="term" value="F:RNA binding"/>
    <property type="evidence" value="ECO:0007669"/>
    <property type="project" value="UniProtKB-KW"/>
</dbReference>
<reference evidence="25 26" key="1">
    <citation type="journal article" date="2018" name="Nat. Ecol. Evol.">
        <title>Genomic signatures of mitonuclear coevolution across populations of Tigriopus californicus.</title>
        <authorList>
            <person name="Barreto F.S."/>
            <person name="Watson E.T."/>
            <person name="Lima T.G."/>
            <person name="Willett C.S."/>
            <person name="Edmands S."/>
            <person name="Li W."/>
            <person name="Burton R.S."/>
        </authorList>
    </citation>
    <scope>NUCLEOTIDE SEQUENCE [LARGE SCALE GENOMIC DNA]</scope>
    <source>
        <strain evidence="25 26">San Diego</strain>
    </source>
</reference>
<feature type="region of interest" description="Disordered" evidence="19">
    <location>
        <begin position="436"/>
        <end position="458"/>
    </location>
</feature>
<dbReference type="GO" id="GO:0008380">
    <property type="term" value="P:RNA splicing"/>
    <property type="evidence" value="ECO:0007669"/>
    <property type="project" value="UniProtKB-KW"/>
</dbReference>
<comment type="function">
    <text evidence="14">Involved in pre-mRNA splicing as component of the spliceosome. Intron-binding spliceosomal protein required to link pre-mRNA splicing and snoRNP (small nucleolar ribonucleoprotein) biogenesis. Plays a key role in position-dependent assembly of intron-encoded box C/D small snoRNP, splicing being required for snoRNP assembly. May act by helping the folding of the snoRNA sequence. Binds to intron of pre-mRNAs in a sequence-independent manner, contacting the region between snoRNA and the branchpoint of introns (40 nucleotides upstream of the branchpoint) during the late stages of splicing. Has ATP-dependent RNA helicase activity and can unwind double-stranded RNA molecules with a 3' overhang (in vitro).</text>
</comment>
<keyword evidence="8" id="KW-0067">ATP-binding</keyword>
<accession>A0A553PBR8</accession>
<dbReference type="CDD" id="cd18808">
    <property type="entry name" value="SF1_C_Upf1"/>
    <property type="match status" value="1"/>
</dbReference>
<dbReference type="FunFam" id="3.40.50.300:FF:000396">
    <property type="entry name" value="RNA helicase aquarius"/>
    <property type="match status" value="1"/>
</dbReference>
<dbReference type="Pfam" id="PF13086">
    <property type="entry name" value="AAA_11"/>
    <property type="match status" value="1"/>
</dbReference>
<evidence type="ECO:0000256" key="14">
    <source>
        <dbReference type="ARBA" id="ARBA00057313"/>
    </source>
</evidence>
<dbReference type="Pfam" id="PF21143">
    <property type="entry name" value="Aquarius_N_2nd"/>
    <property type="match status" value="1"/>
</dbReference>
<keyword evidence="9" id="KW-0694">RNA-binding</keyword>
<gene>
    <name evidence="25" type="ORF">TCAL_00660</name>
</gene>
<dbReference type="InterPro" id="IPR010770">
    <property type="entry name" value="Ecd"/>
</dbReference>
<keyword evidence="5" id="KW-0547">Nucleotide-binding</keyword>
<evidence type="ECO:0000259" key="23">
    <source>
        <dbReference type="Pfam" id="PF21143"/>
    </source>
</evidence>
<dbReference type="Proteomes" id="UP000318571">
    <property type="component" value="Chromosome 2"/>
</dbReference>
<feature type="compositionally biased region" description="Polar residues" evidence="19">
    <location>
        <begin position="513"/>
        <end position="527"/>
    </location>
</feature>
<dbReference type="Pfam" id="PF13087">
    <property type="entry name" value="AAA_12"/>
    <property type="match status" value="1"/>
</dbReference>
<dbReference type="CDD" id="cd17935">
    <property type="entry name" value="EEXXQc_AQR"/>
    <property type="match status" value="1"/>
</dbReference>
<feature type="region of interest" description="Disordered" evidence="19">
    <location>
        <begin position="1942"/>
        <end position="1983"/>
    </location>
</feature>
<keyword evidence="7" id="KW-0347">Helicase</keyword>
<evidence type="ECO:0000256" key="16">
    <source>
        <dbReference type="ARBA" id="ARBA00063921"/>
    </source>
</evidence>
<keyword evidence="4" id="KW-0747">Spliceosome</keyword>
<evidence type="ECO:0000256" key="15">
    <source>
        <dbReference type="ARBA" id="ARBA00061244"/>
    </source>
</evidence>
<dbReference type="EC" id="3.6.4.13" evidence="2"/>
<evidence type="ECO:0000256" key="1">
    <source>
        <dbReference type="ARBA" id="ARBA00004642"/>
    </source>
</evidence>
<evidence type="ECO:0000256" key="19">
    <source>
        <dbReference type="SAM" id="MobiDB-lite"/>
    </source>
</evidence>
<dbReference type="EMBL" id="VCGU01000005">
    <property type="protein sequence ID" value="TRY75128.1"/>
    <property type="molecule type" value="Genomic_DNA"/>
</dbReference>
<feature type="domain" description="RNA helicase aquarius insertion" evidence="24">
    <location>
        <begin position="1273"/>
        <end position="1352"/>
    </location>
</feature>
<keyword evidence="6" id="KW-0378">Hydrolase</keyword>
<evidence type="ECO:0000256" key="13">
    <source>
        <dbReference type="ARBA" id="ARBA00047984"/>
    </source>
</evidence>
<comment type="subunit">
    <text evidence="16">Identified in the spliceosome C complex. Component of the XAB2 complex, a multimeric protein complex composed of XAB2, PRPF19, AQR, ZNF830, ISY1, and PPIE. Identified in a pentameric intron-binding (IB) complex composed of AQR, XAB2, ISY1, ZNF830 and PPIE that is incorporated into the spliceosome as a preassembled complex. The IB complex does not contain PRPF19. Within the spliceosome, interacts with SNRPA1, SF3B1, SF3B3, SF3A1 and SF3A2.</text>
</comment>
<keyword evidence="11" id="KW-0508">mRNA splicing</keyword>
<feature type="compositionally biased region" description="Basic and acidic residues" evidence="19">
    <location>
        <begin position="1959"/>
        <end position="1970"/>
    </location>
</feature>
<feature type="domain" description="DNA2/NAM7 helicase-like C-terminal" evidence="21">
    <location>
        <begin position="1677"/>
        <end position="1867"/>
    </location>
</feature>
<feature type="compositionally biased region" description="Polar residues" evidence="19">
    <location>
        <begin position="445"/>
        <end position="458"/>
    </location>
</feature>
<dbReference type="GO" id="GO:0005654">
    <property type="term" value="C:nucleoplasm"/>
    <property type="evidence" value="ECO:0007669"/>
    <property type="project" value="UniProtKB-SubCell"/>
</dbReference>
<keyword evidence="26" id="KW-1185">Reference proteome</keyword>